<proteinExistence type="predicted"/>
<keyword evidence="1" id="KW-0472">Membrane</keyword>
<dbReference type="PANTHER" id="PTHR37804:SF1">
    <property type="entry name" value="CDAA REGULATORY PROTEIN CDAR"/>
    <property type="match status" value="1"/>
</dbReference>
<dbReference type="Proteomes" id="UP000010433">
    <property type="component" value="Unassembled WGS sequence"/>
</dbReference>
<dbReference type="STRING" id="1127699.HMPREF9151_01631"/>
<evidence type="ECO:0000256" key="1">
    <source>
        <dbReference type="SAM" id="Phobius"/>
    </source>
</evidence>
<keyword evidence="1" id="KW-0812">Transmembrane</keyword>
<protein>
    <submittedName>
        <fullName evidence="2">YbbR-like protein</fullName>
    </submittedName>
</protein>
<dbReference type="PANTHER" id="PTHR37804">
    <property type="entry name" value="CDAA REGULATORY PROTEIN CDAR"/>
    <property type="match status" value="1"/>
</dbReference>
<keyword evidence="1" id="KW-1133">Transmembrane helix</keyword>
<dbReference type="Gene3D" id="2.170.120.40">
    <property type="entry name" value="YbbR-like domain"/>
    <property type="match status" value="1"/>
</dbReference>
<keyword evidence="3" id="KW-1185">Reference proteome</keyword>
<evidence type="ECO:0000313" key="2">
    <source>
        <dbReference type="EMBL" id="EKX99611.1"/>
    </source>
</evidence>
<dbReference type="InterPro" id="IPR053154">
    <property type="entry name" value="c-di-AMP_regulator"/>
</dbReference>
<evidence type="ECO:0000313" key="3">
    <source>
        <dbReference type="Proteomes" id="UP000010433"/>
    </source>
</evidence>
<feature type="transmembrane region" description="Helical" evidence="1">
    <location>
        <begin position="21"/>
        <end position="42"/>
    </location>
</feature>
<dbReference type="HOGENOM" id="CLU_069602_0_0_10"/>
<accession>L1N8S9</accession>
<dbReference type="OrthoDB" id="1115707at2"/>
<organism evidence="2 3">
    <name type="scientific">Hoylesella saccharolytica F0055</name>
    <dbReference type="NCBI Taxonomy" id="1127699"/>
    <lineage>
        <taxon>Bacteria</taxon>
        <taxon>Pseudomonadati</taxon>
        <taxon>Bacteroidota</taxon>
        <taxon>Bacteroidia</taxon>
        <taxon>Bacteroidales</taxon>
        <taxon>Prevotellaceae</taxon>
        <taxon>Hoylesella</taxon>
    </lineage>
</organism>
<name>L1N8S9_9BACT</name>
<comment type="caution">
    <text evidence="2">The sequence shown here is derived from an EMBL/GenBank/DDBJ whole genome shotgun (WGS) entry which is preliminary data.</text>
</comment>
<dbReference type="RefSeq" id="WP_009162936.1">
    <property type="nucleotide sequence ID" value="NZ_KB291003.1"/>
</dbReference>
<dbReference type="PATRIC" id="fig|1127699.3.peg.1506"/>
<dbReference type="EMBL" id="AMEP01000099">
    <property type="protein sequence ID" value="EKX99611.1"/>
    <property type="molecule type" value="Genomic_DNA"/>
</dbReference>
<sequence>MKEFRLPKIYTFIRGFMFSSVNKEFLIFLFFLALSGGFWLLATLNETYEKDFYVPVHITNIPKNVVITTNEEDTVRVTLRDKGFTIMAYLYSHKLQPVLINYGSYARKKAGKGVIPIADIQKQLYSQLYNSTKIVGGKPDKVEFYFNYGESKRVPIRMLGNVVPGERRYLAGYSFMPDYVTVYANKHMLDSIKVVYTEELNIINFNDTIVTTVSLNKIPGVRIEPAQVQMALYPDILTEEAVEVIVSAINMPEGKVLRTFPSKVKVHFTVGVNVVRSIKPENFKVVVNYDELAAKPSEKCTLHLVNVPRGVKNSRLEISQVDYLIEQK</sequence>
<gene>
    <name evidence="2" type="ORF">HMPREF9151_01631</name>
</gene>
<dbReference type="AlphaFoldDB" id="L1N8S9"/>
<dbReference type="Gene3D" id="2.170.120.30">
    <property type="match status" value="1"/>
</dbReference>
<reference evidence="2 3" key="1">
    <citation type="submission" date="2012-05" db="EMBL/GenBank/DDBJ databases">
        <authorList>
            <person name="Weinstock G."/>
            <person name="Sodergren E."/>
            <person name="Lobos E.A."/>
            <person name="Fulton L."/>
            <person name="Fulton R."/>
            <person name="Courtney L."/>
            <person name="Fronick C."/>
            <person name="O'Laughlin M."/>
            <person name="Godfrey J."/>
            <person name="Wilson R.M."/>
            <person name="Miner T."/>
            <person name="Farmer C."/>
            <person name="Delehaunty K."/>
            <person name="Cordes M."/>
            <person name="Minx P."/>
            <person name="Tomlinson C."/>
            <person name="Chen J."/>
            <person name="Wollam A."/>
            <person name="Pepin K.H."/>
            <person name="Bhonagiri V."/>
            <person name="Zhang X."/>
            <person name="Suruliraj S."/>
            <person name="Warren W."/>
            <person name="Mitreva M."/>
            <person name="Mardis E.R."/>
            <person name="Wilson R.K."/>
        </authorList>
    </citation>
    <scope>NUCLEOTIDE SEQUENCE [LARGE SCALE GENOMIC DNA]</scope>
    <source>
        <strain evidence="2 3">F0055</strain>
    </source>
</reference>